<gene>
    <name evidence="4" type="ORF">FOC81_05385</name>
</gene>
<evidence type="ECO:0000256" key="1">
    <source>
        <dbReference type="SAM" id="MobiDB-lite"/>
    </source>
</evidence>
<dbReference type="Pfam" id="PF15648">
    <property type="entry name" value="Tox-REase-5"/>
    <property type="match status" value="1"/>
</dbReference>
<keyword evidence="2" id="KW-0732">Signal</keyword>
<protein>
    <recommendedName>
        <fullName evidence="3">Tox-REase-5 domain-containing protein</fullName>
    </recommendedName>
</protein>
<proteinExistence type="predicted"/>
<evidence type="ECO:0000313" key="4">
    <source>
        <dbReference type="EMBL" id="QKQ46152.1"/>
    </source>
</evidence>
<feature type="signal peptide" evidence="2">
    <location>
        <begin position="1"/>
        <end position="28"/>
    </location>
</feature>
<dbReference type="InterPro" id="IPR028904">
    <property type="entry name" value="Tox-REase-5_dom"/>
</dbReference>
<sequence>MPGPLAIPMAGWIAEAIAAALARAAASAAAGAVLGGAATLPGDTPREDSEAKPTDRALPRTGEPCKKCPPDLGMKVRRRHGVNWNAYAYQARVTGYDYDTEYCLWSDEWNWKGVAIGKPFDIDFDGFISAQCLLQDAKGDYDQFIEDDGEVPEWFGGFRTMQGEIERQAFAVNSSPPTRLRWYFQTPKTQALMYSVLIEYRVESEWRP</sequence>
<dbReference type="Proteomes" id="UP000509782">
    <property type="component" value="Chromosome"/>
</dbReference>
<feature type="compositionally biased region" description="Basic and acidic residues" evidence="1">
    <location>
        <begin position="44"/>
        <end position="64"/>
    </location>
</feature>
<dbReference type="AlphaFoldDB" id="A0A6N0JGF2"/>
<feature type="chain" id="PRO_5027096736" description="Tox-REase-5 domain-containing protein" evidence="2">
    <location>
        <begin position="29"/>
        <end position="208"/>
    </location>
</feature>
<feature type="domain" description="Tox-REase-5" evidence="3">
    <location>
        <begin position="86"/>
        <end position="186"/>
    </location>
</feature>
<accession>A0A6N0JGF2</accession>
<feature type="region of interest" description="Disordered" evidence="1">
    <location>
        <begin position="37"/>
        <end position="64"/>
    </location>
</feature>
<reference evidence="4 5" key="1">
    <citation type="submission" date="2020-05" db="EMBL/GenBank/DDBJ databases">
        <title>FDA dAtabase for Regulatory Grade micrObial Sequences (FDA-ARGOS): Supporting development and validation of Infectious Disease Dx tests.</title>
        <authorList>
            <person name="Sproer C."/>
            <person name="Gronow S."/>
            <person name="Severitt S."/>
            <person name="Schroder I."/>
            <person name="Tallon L."/>
            <person name="Sadzewicz L."/>
            <person name="Zhao X."/>
            <person name="Vavikolanu K."/>
            <person name="Mehta A."/>
            <person name="Aluvathingal J."/>
            <person name="Nadendla S."/>
            <person name="Myers T."/>
            <person name="Yan Y."/>
            <person name="Sichtig H."/>
        </authorList>
    </citation>
    <scope>NUCLEOTIDE SEQUENCE [LARGE SCALE GENOMIC DNA]</scope>
    <source>
        <strain evidence="4 5">FDAARGOS_787</strain>
    </source>
</reference>
<evidence type="ECO:0000256" key="2">
    <source>
        <dbReference type="SAM" id="SignalP"/>
    </source>
</evidence>
<evidence type="ECO:0000313" key="5">
    <source>
        <dbReference type="Proteomes" id="UP000509782"/>
    </source>
</evidence>
<organism evidence="4 5">
    <name type="scientific">Achromobacter denitrificans</name>
    <name type="common">Alcaligenes denitrificans</name>
    <dbReference type="NCBI Taxonomy" id="32002"/>
    <lineage>
        <taxon>Bacteria</taxon>
        <taxon>Pseudomonadati</taxon>
        <taxon>Pseudomonadota</taxon>
        <taxon>Betaproteobacteria</taxon>
        <taxon>Burkholderiales</taxon>
        <taxon>Alcaligenaceae</taxon>
        <taxon>Achromobacter</taxon>
    </lineage>
</organism>
<name>A0A6N0JGF2_ACHDE</name>
<dbReference type="EMBL" id="CP054569">
    <property type="protein sequence ID" value="QKQ46152.1"/>
    <property type="molecule type" value="Genomic_DNA"/>
</dbReference>
<evidence type="ECO:0000259" key="3">
    <source>
        <dbReference type="Pfam" id="PF15648"/>
    </source>
</evidence>